<dbReference type="Gene3D" id="1.10.287.1100">
    <property type="entry name" value="Sporulation inhibitor A"/>
    <property type="match status" value="1"/>
</dbReference>
<dbReference type="Proteomes" id="UP000520011">
    <property type="component" value="Unassembled WGS sequence"/>
</dbReference>
<dbReference type="RefSeq" id="WP_009361443.1">
    <property type="nucleotide sequence ID" value="NZ_JACHEP010000024.1"/>
</dbReference>
<comment type="caution">
    <text evidence="1">The sequence shown here is derived from an EMBL/GenBank/DDBJ whole genome shotgun (WGS) entry which is preliminary data.</text>
</comment>
<reference evidence="1 2" key="1">
    <citation type="submission" date="2020-08" db="EMBL/GenBank/DDBJ databases">
        <title>Genomic Encyclopedia of Type Strains, Phase IV (KMG-IV): sequencing the most valuable type-strain genomes for metagenomic binning, comparative biology and taxonomic classification.</title>
        <authorList>
            <person name="Goeker M."/>
        </authorList>
    </citation>
    <scope>NUCLEOTIDE SEQUENCE [LARGE SCALE GENOMIC DNA]</scope>
    <source>
        <strain evidence="1 2">DSM 16325</strain>
    </source>
</reference>
<accession>A0A7W8ISJ3</accession>
<keyword evidence="2" id="KW-1185">Reference proteome</keyword>
<evidence type="ECO:0008006" key="3">
    <source>
        <dbReference type="Google" id="ProtNLM"/>
    </source>
</evidence>
<dbReference type="InterPro" id="IPR015064">
    <property type="entry name" value="Sda"/>
</dbReference>
<evidence type="ECO:0000313" key="1">
    <source>
        <dbReference type="EMBL" id="MBB5325928.1"/>
    </source>
</evidence>
<proteinExistence type="predicted"/>
<dbReference type="InterPro" id="IPR036916">
    <property type="entry name" value="Sda_sf"/>
</dbReference>
<sequence length="41" mass="4874">MHYINDKLLIESYKTAVKLKLNKGFIQILLSEIKRRKLKVS</sequence>
<name>A0A7W8ISJ3_9BACL</name>
<dbReference type="Pfam" id="PF08970">
    <property type="entry name" value="Sda"/>
    <property type="match status" value="1"/>
</dbReference>
<organism evidence="1 2">
    <name type="scientific">Anoxybacteroides tepidamans</name>
    <dbReference type="NCBI Taxonomy" id="265948"/>
    <lineage>
        <taxon>Bacteria</taxon>
        <taxon>Bacillati</taxon>
        <taxon>Bacillota</taxon>
        <taxon>Bacilli</taxon>
        <taxon>Bacillales</taxon>
        <taxon>Anoxybacillaceae</taxon>
        <taxon>Anoxybacteroides</taxon>
    </lineage>
</organism>
<dbReference type="AlphaFoldDB" id="A0A7W8ISJ3"/>
<evidence type="ECO:0000313" key="2">
    <source>
        <dbReference type="Proteomes" id="UP000520011"/>
    </source>
</evidence>
<gene>
    <name evidence="1" type="ORF">HNQ34_003034</name>
</gene>
<dbReference type="SUPFAM" id="SSF100985">
    <property type="entry name" value="Sporulation inhibitor Sda"/>
    <property type="match status" value="1"/>
</dbReference>
<dbReference type="EMBL" id="JACHEP010000024">
    <property type="protein sequence ID" value="MBB5325928.1"/>
    <property type="molecule type" value="Genomic_DNA"/>
</dbReference>
<protein>
    <recommendedName>
        <fullName evidence="3">Sporulation histidine kinase inhibitor Sda</fullName>
    </recommendedName>
</protein>